<reference evidence="1" key="1">
    <citation type="submission" date="2020-11" db="EMBL/GenBank/DDBJ databases">
        <authorList>
            <person name="Tran Van P."/>
        </authorList>
    </citation>
    <scope>NUCLEOTIDE SEQUENCE</scope>
</reference>
<proteinExistence type="predicted"/>
<dbReference type="AlphaFoldDB" id="A0A7R8Z855"/>
<dbReference type="EMBL" id="OA565897">
    <property type="protein sequence ID" value="CAD7197908.1"/>
    <property type="molecule type" value="Genomic_DNA"/>
</dbReference>
<gene>
    <name evidence="1" type="ORF">TDIB3V08_LOCUS4201</name>
</gene>
<sequence length="135" mass="14499">MATVLEVSGAFSGSIIVILPKRRTVAIATMVCASNVVFDCCAHAHIGEGLGGKRDFQVERALLLSQCRLWRDVASAALFKLFSCQVVSCSSGSGVVTSHFNMLSFWRSAKSDESSHNVTNSTAEDEEIEVRISVG</sequence>
<accession>A0A7R8Z855</accession>
<protein>
    <submittedName>
        <fullName evidence="1">Uncharacterized protein</fullName>
    </submittedName>
</protein>
<organism evidence="1">
    <name type="scientific">Timema douglasi</name>
    <name type="common">Walking stick</name>
    <dbReference type="NCBI Taxonomy" id="61478"/>
    <lineage>
        <taxon>Eukaryota</taxon>
        <taxon>Metazoa</taxon>
        <taxon>Ecdysozoa</taxon>
        <taxon>Arthropoda</taxon>
        <taxon>Hexapoda</taxon>
        <taxon>Insecta</taxon>
        <taxon>Pterygota</taxon>
        <taxon>Neoptera</taxon>
        <taxon>Polyneoptera</taxon>
        <taxon>Phasmatodea</taxon>
        <taxon>Timematodea</taxon>
        <taxon>Timematoidea</taxon>
        <taxon>Timematidae</taxon>
        <taxon>Timema</taxon>
    </lineage>
</organism>
<name>A0A7R8Z855_TIMDO</name>
<evidence type="ECO:0000313" key="1">
    <source>
        <dbReference type="EMBL" id="CAD7197908.1"/>
    </source>
</evidence>